<keyword evidence="4" id="KW-0548">Nucleotidyltransferase</keyword>
<gene>
    <name evidence="7" type="ORF">APAL1065_LOCUS7124</name>
</gene>
<keyword evidence="2 6" id="KW-0328">Glycosyltransferase</keyword>
<evidence type="ECO:0000256" key="3">
    <source>
        <dbReference type="ARBA" id="ARBA00022679"/>
    </source>
</evidence>
<organism evidence="7">
    <name type="scientific">Entomoneis paludosa</name>
    <dbReference type="NCBI Taxonomy" id="265537"/>
    <lineage>
        <taxon>Eukaryota</taxon>
        <taxon>Sar</taxon>
        <taxon>Stramenopiles</taxon>
        <taxon>Ochrophyta</taxon>
        <taxon>Bacillariophyta</taxon>
        <taxon>Bacillariophyceae</taxon>
        <taxon>Bacillariophycidae</taxon>
        <taxon>Entomoneidaceae</taxon>
        <taxon>Entomoneis</taxon>
    </lineage>
</organism>
<evidence type="ECO:0000256" key="4">
    <source>
        <dbReference type="ARBA" id="ARBA00022695"/>
    </source>
</evidence>
<name>A0A7S2Y629_9STRA</name>
<proteinExistence type="inferred from homology"/>
<dbReference type="GO" id="GO:0106274">
    <property type="term" value="F:NAD+-protein-arginine ADP-ribosyltransferase activity"/>
    <property type="evidence" value="ECO:0007669"/>
    <property type="project" value="UniProtKB-EC"/>
</dbReference>
<accession>A0A7S2Y629</accession>
<keyword evidence="3 6" id="KW-0808">Transferase</keyword>
<comment type="similarity">
    <text evidence="1 6">Belongs to the Arg-specific ADP-ribosyltransferase family.</text>
</comment>
<dbReference type="SUPFAM" id="SSF56399">
    <property type="entry name" value="ADP-ribosylation"/>
    <property type="match status" value="1"/>
</dbReference>
<evidence type="ECO:0000256" key="5">
    <source>
        <dbReference type="ARBA" id="ARBA00047597"/>
    </source>
</evidence>
<dbReference type="Gene3D" id="3.90.176.10">
    <property type="entry name" value="Toxin ADP-ribosyltransferase, Chain A, domain 1"/>
    <property type="match status" value="1"/>
</dbReference>
<dbReference type="GO" id="GO:0016779">
    <property type="term" value="F:nucleotidyltransferase activity"/>
    <property type="evidence" value="ECO:0007669"/>
    <property type="project" value="UniProtKB-KW"/>
</dbReference>
<keyword evidence="6" id="KW-0520">NAD</keyword>
<dbReference type="Pfam" id="PF01129">
    <property type="entry name" value="ART"/>
    <property type="match status" value="1"/>
</dbReference>
<evidence type="ECO:0000256" key="6">
    <source>
        <dbReference type="RuleBase" id="RU361228"/>
    </source>
</evidence>
<evidence type="ECO:0000256" key="2">
    <source>
        <dbReference type="ARBA" id="ARBA00022676"/>
    </source>
</evidence>
<dbReference type="InterPro" id="IPR000768">
    <property type="entry name" value="ART"/>
</dbReference>
<dbReference type="EMBL" id="HBHT01010653">
    <property type="protein sequence ID" value="CAD9955026.1"/>
    <property type="molecule type" value="Transcribed_RNA"/>
</dbReference>
<sequence length="451" mass="51867">MFSFTTTASNNTTMLKALPTLCKAATAAQPWRAAAGAARIRSPTAVAPCAAVGSSGESLVWTQPRSWLVTATTTQPLSPLLTPALLTTHPTSSSNITLWFQLQQEIREATTVVLSVQEEAELDRAYDRHLEMLCDKVFPELELATELRIAVQEHHGLVLKELMERAEKRQLNQAFDQHMDVLLGEVIPELERVTETRKVAQGQWKLVMQELMERADRVASDKAFNDHMNVLMDKVLPELERAMEIRQTAQVRHGFVLVELLETIVAKRWTLNEKDLELITQYTSGDFWNFNNALRPWTRKDFSPEELKKHLGRVERLKIALGKLQPRDGSRANVYRGCRSFPASMRHGLQEGATYQDPAFLSTSYAQEVAVDFARYEDKRDTRQSRPVFFCMNIKSGANVERNSKFDWEREILLYPNTMFRIYNVQKFARYYHPETKQLFRNATLVFMYEM</sequence>
<evidence type="ECO:0000313" key="7">
    <source>
        <dbReference type="EMBL" id="CAD9955026.1"/>
    </source>
</evidence>
<evidence type="ECO:0000256" key="1">
    <source>
        <dbReference type="ARBA" id="ARBA00009558"/>
    </source>
</evidence>
<comment type="catalytic activity">
    <reaction evidence="5 6">
        <text>L-arginyl-[protein] + NAD(+) = N(omega)-(ADP-D-ribosyl)-L-arginyl-[protein] + nicotinamide + H(+)</text>
        <dbReference type="Rhea" id="RHEA:19149"/>
        <dbReference type="Rhea" id="RHEA-COMP:10532"/>
        <dbReference type="Rhea" id="RHEA-COMP:15087"/>
        <dbReference type="ChEBI" id="CHEBI:15378"/>
        <dbReference type="ChEBI" id="CHEBI:17154"/>
        <dbReference type="ChEBI" id="CHEBI:29965"/>
        <dbReference type="ChEBI" id="CHEBI:57540"/>
        <dbReference type="ChEBI" id="CHEBI:142554"/>
        <dbReference type="EC" id="2.4.2.31"/>
    </reaction>
</comment>
<keyword evidence="6" id="KW-0521">NADP</keyword>
<reference evidence="7" key="1">
    <citation type="submission" date="2021-01" db="EMBL/GenBank/DDBJ databases">
        <authorList>
            <person name="Corre E."/>
            <person name="Pelletier E."/>
            <person name="Niang G."/>
            <person name="Scheremetjew M."/>
            <person name="Finn R."/>
            <person name="Kale V."/>
            <person name="Holt S."/>
            <person name="Cochrane G."/>
            <person name="Meng A."/>
            <person name="Brown T."/>
            <person name="Cohen L."/>
        </authorList>
    </citation>
    <scope>NUCLEOTIDE SEQUENCE</scope>
    <source>
        <strain evidence="7">CCMP125</strain>
    </source>
</reference>
<dbReference type="AlphaFoldDB" id="A0A7S2Y629"/>
<dbReference type="EC" id="2.4.2.31" evidence="6"/>
<protein>
    <recommendedName>
        <fullName evidence="6">NAD(P)(+)--arginine ADP-ribosyltransferase</fullName>
        <ecNumber evidence="6">2.4.2.31</ecNumber>
    </recommendedName>
    <alternativeName>
        <fullName evidence="6">Mono(ADP-ribosyl)transferase</fullName>
    </alternativeName>
</protein>
<dbReference type="PROSITE" id="PS51996">
    <property type="entry name" value="TR_MART"/>
    <property type="match status" value="1"/>
</dbReference>